<evidence type="ECO:0000313" key="2">
    <source>
        <dbReference type="Proteomes" id="UP000324479"/>
    </source>
</evidence>
<name>A0A5M6DLT9_9BACT</name>
<dbReference type="RefSeq" id="WP_150074300.1">
    <property type="nucleotide sequence ID" value="NZ_VWOX01000001.1"/>
</dbReference>
<gene>
    <name evidence="1" type="ORF">FYK55_01940</name>
</gene>
<protein>
    <submittedName>
        <fullName evidence="1">Uncharacterized protein</fullName>
    </submittedName>
</protein>
<comment type="caution">
    <text evidence="1">The sequence shown here is derived from an EMBL/GenBank/DDBJ whole genome shotgun (WGS) entry which is preliminary data.</text>
</comment>
<dbReference type="Proteomes" id="UP000324479">
    <property type="component" value="Unassembled WGS sequence"/>
</dbReference>
<organism evidence="1 2">
    <name type="scientific">Roseiconus nitratireducens</name>
    <dbReference type="NCBI Taxonomy" id="2605748"/>
    <lineage>
        <taxon>Bacteria</taxon>
        <taxon>Pseudomonadati</taxon>
        <taxon>Planctomycetota</taxon>
        <taxon>Planctomycetia</taxon>
        <taxon>Pirellulales</taxon>
        <taxon>Pirellulaceae</taxon>
        <taxon>Roseiconus</taxon>
    </lineage>
</organism>
<evidence type="ECO:0000313" key="1">
    <source>
        <dbReference type="EMBL" id="KAA5547189.1"/>
    </source>
</evidence>
<keyword evidence="2" id="KW-1185">Reference proteome</keyword>
<reference evidence="1 2" key="1">
    <citation type="submission" date="2019-08" db="EMBL/GenBank/DDBJ databases">
        <authorList>
            <person name="Dhanesh K."/>
            <person name="Kumar G."/>
            <person name="Sasikala C."/>
            <person name="Venkata Ramana C."/>
        </authorList>
    </citation>
    <scope>NUCLEOTIDE SEQUENCE [LARGE SCALE GENOMIC DNA]</scope>
    <source>
        <strain evidence="1 2">JC645</strain>
    </source>
</reference>
<proteinExistence type="predicted"/>
<dbReference type="EMBL" id="VWOX01000001">
    <property type="protein sequence ID" value="KAA5547189.1"/>
    <property type="molecule type" value="Genomic_DNA"/>
</dbReference>
<sequence>MADFTDAELIAFLDEALSDERSTELESALRRDGQLRDRLVAVRGREMAGLHTLGAIWRRSRLSCPSREELGQFLLETLPEDHADYIRFHLKAAECRYCLANLADLQAAAQSDESEVRRRKYFQTSAGYLK</sequence>
<dbReference type="AlphaFoldDB" id="A0A5M6DLT9"/>
<accession>A0A5M6DLT9</accession>